<dbReference type="Proteomes" id="UP000824094">
    <property type="component" value="Unassembled WGS sequence"/>
</dbReference>
<feature type="domain" description="DUF1846" evidence="1">
    <location>
        <begin position="4"/>
        <end position="107"/>
    </location>
</feature>
<dbReference type="EMBL" id="DVNF01000061">
    <property type="protein sequence ID" value="HIU60127.1"/>
    <property type="molecule type" value="Genomic_DNA"/>
</dbReference>
<evidence type="ECO:0000259" key="1">
    <source>
        <dbReference type="Pfam" id="PF08903"/>
    </source>
</evidence>
<dbReference type="Pfam" id="PF08903">
    <property type="entry name" value="DUF1846"/>
    <property type="match status" value="1"/>
</dbReference>
<reference evidence="2" key="1">
    <citation type="submission" date="2020-10" db="EMBL/GenBank/DDBJ databases">
        <authorList>
            <person name="Gilroy R."/>
        </authorList>
    </citation>
    <scope>NUCLEOTIDE SEQUENCE</scope>
    <source>
        <strain evidence="2">18911</strain>
    </source>
</reference>
<feature type="non-terminal residue" evidence="2">
    <location>
        <position position="108"/>
    </location>
</feature>
<name>A0A9D1SHS8_9FIRM</name>
<reference evidence="2" key="2">
    <citation type="journal article" date="2021" name="PeerJ">
        <title>Extensive microbial diversity within the chicken gut microbiome revealed by metagenomics and culture.</title>
        <authorList>
            <person name="Gilroy R."/>
            <person name="Ravi A."/>
            <person name="Getino M."/>
            <person name="Pursley I."/>
            <person name="Horton D.L."/>
            <person name="Alikhan N.F."/>
            <person name="Baker D."/>
            <person name="Gharbi K."/>
            <person name="Hall N."/>
            <person name="Watson M."/>
            <person name="Adriaenssens E.M."/>
            <person name="Foster-Nyarko E."/>
            <person name="Jarju S."/>
            <person name="Secka A."/>
            <person name="Antonio M."/>
            <person name="Oren A."/>
            <person name="Chaudhuri R.R."/>
            <person name="La Ragione R."/>
            <person name="Hildebrand F."/>
            <person name="Pallen M.J."/>
        </authorList>
    </citation>
    <scope>NUCLEOTIDE SEQUENCE</scope>
    <source>
        <strain evidence="2">18911</strain>
    </source>
</reference>
<organism evidence="2 3">
    <name type="scientific">Candidatus Stercoripulliclostridium merdigallinarum</name>
    <dbReference type="NCBI Taxonomy" id="2840951"/>
    <lineage>
        <taxon>Bacteria</taxon>
        <taxon>Bacillati</taxon>
        <taxon>Bacillota</taxon>
        <taxon>Clostridia</taxon>
        <taxon>Eubacteriales</taxon>
        <taxon>Candidatus Stercoripulliclostridium</taxon>
    </lineage>
</organism>
<proteinExistence type="predicted"/>
<accession>A0A9D1SHS8</accession>
<gene>
    <name evidence="2" type="ORF">IAB05_01905</name>
</gene>
<dbReference type="AlphaFoldDB" id="A0A9D1SHS8"/>
<protein>
    <submittedName>
        <fullName evidence="2">DUF1846 family protein</fullName>
    </submittedName>
</protein>
<evidence type="ECO:0000313" key="2">
    <source>
        <dbReference type="EMBL" id="HIU60127.1"/>
    </source>
</evidence>
<dbReference type="Gene3D" id="3.10.630.10">
    <property type="entry name" value="dip2346 domain like"/>
    <property type="match status" value="1"/>
</dbReference>
<evidence type="ECO:0000313" key="3">
    <source>
        <dbReference type="Proteomes" id="UP000824094"/>
    </source>
</evidence>
<dbReference type="InterPro" id="IPR048496">
    <property type="entry name" value="DUF1846_N"/>
</dbReference>
<sequence length="108" mass="12329">MKKIGFDNDLYVNKQTESILKRIEAFDNKLYLEFGGKMFDDLHAARVLPGFDPNVKTKILRNLKDKLEIILCIGAPAIEKNKIRSDFGLTYGNELIRLMKNLRGVGLT</sequence>
<comment type="caution">
    <text evidence="2">The sequence shown here is derived from an EMBL/GenBank/DDBJ whole genome shotgun (WGS) entry which is preliminary data.</text>
</comment>